<protein>
    <submittedName>
        <fullName evidence="1">Unnamed protein product</fullName>
    </submittedName>
</protein>
<proteinExistence type="predicted"/>
<comment type="caution">
    <text evidence="1">The sequence shown here is derived from an EMBL/GenBank/DDBJ whole genome shotgun (WGS) entry which is preliminary data.</text>
</comment>
<dbReference type="Proteomes" id="UP001165064">
    <property type="component" value="Unassembled WGS sequence"/>
</dbReference>
<dbReference type="EMBL" id="BSXS01003563">
    <property type="protein sequence ID" value="GME81524.1"/>
    <property type="molecule type" value="Genomic_DNA"/>
</dbReference>
<organism evidence="1 2">
    <name type="scientific">Ambrosiozyma monospora</name>
    <name type="common">Yeast</name>
    <name type="synonym">Endomycopsis monosporus</name>
    <dbReference type="NCBI Taxonomy" id="43982"/>
    <lineage>
        <taxon>Eukaryota</taxon>
        <taxon>Fungi</taxon>
        <taxon>Dikarya</taxon>
        <taxon>Ascomycota</taxon>
        <taxon>Saccharomycotina</taxon>
        <taxon>Pichiomycetes</taxon>
        <taxon>Pichiales</taxon>
        <taxon>Pichiaceae</taxon>
        <taxon>Ambrosiozyma</taxon>
    </lineage>
</organism>
<evidence type="ECO:0000313" key="2">
    <source>
        <dbReference type="Proteomes" id="UP001165064"/>
    </source>
</evidence>
<evidence type="ECO:0000313" key="1">
    <source>
        <dbReference type="EMBL" id="GME81524.1"/>
    </source>
</evidence>
<gene>
    <name evidence="1" type="ORF">Amon02_000499700</name>
</gene>
<name>A0ACB5T6K2_AMBMO</name>
<sequence length="259" mass="29118">MNVIVIVEEKYPTKLILTHVPSADFLFHLIDPSSGMSTPEEIRAKRLARLAALSNQNAEQKSPSPKPTTKPKPVEPTPTPAPKSSPVVKPASSHSVMPKHTKPQQSIESWTNSQLEFMLHATLSKEKANSKGFFYLSSLADEGLSQLTFEQIDSAFVELLTERGVGSKFTSPLDYLFTTWKNASGIKRTIRNDDSQLAQKQRIVNEVLRLSSSYTLIIFQVPDMFVDETTIDATVQTFWKQINKYDGMLLETFTYIINH</sequence>
<reference evidence="1" key="1">
    <citation type="submission" date="2023-04" db="EMBL/GenBank/DDBJ databases">
        <title>Ambrosiozyma monospora NBRC 10751.</title>
        <authorList>
            <person name="Ichikawa N."/>
            <person name="Sato H."/>
            <person name="Tonouchi N."/>
        </authorList>
    </citation>
    <scope>NUCLEOTIDE SEQUENCE</scope>
    <source>
        <strain evidence="1">NBRC 10751</strain>
    </source>
</reference>
<accession>A0ACB5T6K2</accession>
<keyword evidence="2" id="KW-1185">Reference proteome</keyword>